<gene>
    <name evidence="1" type="ORF">THERMOS_50</name>
</gene>
<comment type="caution">
    <text evidence="1">The sequence shown here is derived from an EMBL/GenBank/DDBJ whole genome shotgun (WGS) entry which is preliminary data.</text>
</comment>
<keyword evidence="2" id="KW-1185">Reference proteome</keyword>
<reference evidence="1 2" key="1">
    <citation type="submission" date="2020-05" db="EMBL/GenBank/DDBJ databases">
        <authorList>
            <person name="Petersen J."/>
            <person name="Sayavedra L."/>
        </authorList>
    </citation>
    <scope>NUCLEOTIDE SEQUENCE [LARGE SCALE GENOMIC DNA]</scope>
    <source>
        <strain evidence="1">B thermophilus SOXS</strain>
    </source>
</reference>
<protein>
    <recommendedName>
        <fullName evidence="3">Type II toxin-antitoxin system RelE/ParE family toxin</fullName>
    </recommendedName>
</protein>
<evidence type="ECO:0000313" key="2">
    <source>
        <dbReference type="Proteomes" id="UP000643672"/>
    </source>
</evidence>
<evidence type="ECO:0008006" key="3">
    <source>
        <dbReference type="Google" id="ProtNLM"/>
    </source>
</evidence>
<dbReference type="AlphaFoldDB" id="A0A8H8X9Y6"/>
<organism evidence="1 2">
    <name type="scientific">Bathymodiolus thermophilus thioautotrophic gill symbiont</name>
    <dbReference type="NCBI Taxonomy" id="2360"/>
    <lineage>
        <taxon>Bacteria</taxon>
        <taxon>Pseudomonadati</taxon>
        <taxon>Pseudomonadota</taxon>
        <taxon>Gammaproteobacteria</taxon>
        <taxon>sulfur-oxidizing symbionts</taxon>
    </lineage>
</organism>
<sequence length="65" mass="7329">MNHYKAVFYQNAVDGLLEIPDYIALDKPVKAGSFVKELTTSLKNDIINFSVFGKSSGKFRFRQGN</sequence>
<dbReference type="RefSeq" id="WP_202762484.1">
    <property type="nucleotide sequence ID" value="NZ_CAESAQ020000006.1"/>
</dbReference>
<dbReference type="EMBL" id="CAESAQ020000006">
    <property type="protein sequence ID" value="CAB5494126.1"/>
    <property type="molecule type" value="Genomic_DNA"/>
</dbReference>
<proteinExistence type="predicted"/>
<name>A0A8H8X9Y6_9GAMM</name>
<accession>A0A8H8X9Y6</accession>
<evidence type="ECO:0000313" key="1">
    <source>
        <dbReference type="EMBL" id="CAB5494126.1"/>
    </source>
</evidence>
<dbReference type="Proteomes" id="UP000643672">
    <property type="component" value="Unassembled WGS sequence"/>
</dbReference>